<keyword evidence="3" id="KW-1185">Reference proteome</keyword>
<evidence type="ECO:0000256" key="1">
    <source>
        <dbReference type="SAM" id="Phobius"/>
    </source>
</evidence>
<protein>
    <submittedName>
        <fullName evidence="2">Uncharacterized protein</fullName>
    </submittedName>
</protein>
<feature type="transmembrane region" description="Helical" evidence="1">
    <location>
        <begin position="65"/>
        <end position="88"/>
    </location>
</feature>
<dbReference type="OrthoDB" id="412676at2759"/>
<feature type="transmembrane region" description="Helical" evidence="1">
    <location>
        <begin position="133"/>
        <end position="155"/>
    </location>
</feature>
<gene>
    <name evidence="2" type="ORF">SPIL2461_LOCUS7359</name>
</gene>
<sequence length="190" mass="21310">MDRVKLFSDMEHFDINDAKCTDEFDREFVLTAINEWYGNSEAFVEYVRGPMRMEMSKMVLQASTPWSHCLLITTACVCQTLTALLSLWKCGSPVDVCLSYLLSTVIGQSFFFYMLTIKLSLHLCDRFAAPLRSGFCNILQSCLIFSCWLVAVTAGDILSRLAYKAGIAASMAFLGATVLTLWLPAWLVLP</sequence>
<evidence type="ECO:0000313" key="2">
    <source>
        <dbReference type="EMBL" id="CAE7319309.1"/>
    </source>
</evidence>
<dbReference type="Proteomes" id="UP000649617">
    <property type="component" value="Unassembled WGS sequence"/>
</dbReference>
<dbReference type="EMBL" id="CAJNIZ010011427">
    <property type="protein sequence ID" value="CAE7319309.1"/>
    <property type="molecule type" value="Genomic_DNA"/>
</dbReference>
<feature type="transmembrane region" description="Helical" evidence="1">
    <location>
        <begin position="100"/>
        <end position="121"/>
    </location>
</feature>
<reference evidence="2" key="1">
    <citation type="submission" date="2021-02" db="EMBL/GenBank/DDBJ databases">
        <authorList>
            <person name="Dougan E. K."/>
            <person name="Rhodes N."/>
            <person name="Thang M."/>
            <person name="Chan C."/>
        </authorList>
    </citation>
    <scope>NUCLEOTIDE SEQUENCE</scope>
</reference>
<accession>A0A812NJ47</accession>
<proteinExistence type="predicted"/>
<dbReference type="AlphaFoldDB" id="A0A812NJ47"/>
<organism evidence="2 3">
    <name type="scientific">Symbiodinium pilosum</name>
    <name type="common">Dinoflagellate</name>
    <dbReference type="NCBI Taxonomy" id="2952"/>
    <lineage>
        <taxon>Eukaryota</taxon>
        <taxon>Sar</taxon>
        <taxon>Alveolata</taxon>
        <taxon>Dinophyceae</taxon>
        <taxon>Suessiales</taxon>
        <taxon>Symbiodiniaceae</taxon>
        <taxon>Symbiodinium</taxon>
    </lineage>
</organism>
<evidence type="ECO:0000313" key="3">
    <source>
        <dbReference type="Proteomes" id="UP000649617"/>
    </source>
</evidence>
<keyword evidence="1" id="KW-0472">Membrane</keyword>
<name>A0A812NJ47_SYMPI</name>
<feature type="transmembrane region" description="Helical" evidence="1">
    <location>
        <begin position="167"/>
        <end position="189"/>
    </location>
</feature>
<comment type="caution">
    <text evidence="2">The sequence shown here is derived from an EMBL/GenBank/DDBJ whole genome shotgun (WGS) entry which is preliminary data.</text>
</comment>
<keyword evidence="1" id="KW-1133">Transmembrane helix</keyword>
<keyword evidence="1" id="KW-0812">Transmembrane</keyword>